<accession>A0A8J3PRM6</accession>
<evidence type="ECO:0000259" key="2">
    <source>
        <dbReference type="SMART" id="SM00974"/>
    </source>
</evidence>
<organism evidence="3 4">
    <name type="scientific">Planotetraspora kaengkrachanensis</name>
    <dbReference type="NCBI Taxonomy" id="575193"/>
    <lineage>
        <taxon>Bacteria</taxon>
        <taxon>Bacillati</taxon>
        <taxon>Actinomycetota</taxon>
        <taxon>Actinomycetes</taxon>
        <taxon>Streptosporangiales</taxon>
        <taxon>Streptosporangiaceae</taxon>
        <taxon>Planotetraspora</taxon>
    </lineage>
</organism>
<name>A0A8J3PRM6_9ACTN</name>
<dbReference type="Proteomes" id="UP000630097">
    <property type="component" value="Unassembled WGS sequence"/>
</dbReference>
<dbReference type="InterPro" id="IPR018306">
    <property type="entry name" value="Phage_T5_Orf172_DNA-bd"/>
</dbReference>
<protein>
    <recommendedName>
        <fullName evidence="2">Bacteriophage T5 Orf172 DNA-binding domain-containing protein</fullName>
    </recommendedName>
</protein>
<feature type="region of interest" description="Disordered" evidence="1">
    <location>
        <begin position="278"/>
        <end position="323"/>
    </location>
</feature>
<dbReference type="RefSeq" id="WP_203883389.1">
    <property type="nucleotide sequence ID" value="NZ_BAABHH010000005.1"/>
</dbReference>
<sequence length="323" mass="35893">MTPQHKIGFVYVLTNKAMPDIVKVGFSSWLPEDRARDLYTSGVPAPFEVAFRTATSWPEAVERRAHELLSVDRPNPRREFFTVPVDQAIDAVRMAAVDVAGIDSWQESDRYLVGPTDRLAMTLEAGQIFALISWTSLQSLVSGHPAEIIDLWQAHSNGDLLEIFGTSSPGHVAGFSDNHPGGDVDPVPYLDRSQSAANGMLIGRETLFPGDRLVWVSEPLSDPHVSVIFEASNYCQVINRTWSPVMTEYGIPRLLNDFGYDSPEPEVANAIRTALALPPPRSWAPRDDRDSGEWAPIGDEPQHPDYWLPQLQPRKRRKGSSPS</sequence>
<keyword evidence="4" id="KW-1185">Reference proteome</keyword>
<comment type="caution">
    <text evidence="3">The sequence shown here is derived from an EMBL/GenBank/DDBJ whole genome shotgun (WGS) entry which is preliminary data.</text>
</comment>
<feature type="domain" description="Bacteriophage T5 Orf172 DNA-binding" evidence="2">
    <location>
        <begin position="16"/>
        <end position="95"/>
    </location>
</feature>
<feature type="compositionally biased region" description="Basic residues" evidence="1">
    <location>
        <begin position="313"/>
        <end position="323"/>
    </location>
</feature>
<dbReference type="EMBL" id="BONV01000011">
    <property type="protein sequence ID" value="GIG79951.1"/>
    <property type="molecule type" value="Genomic_DNA"/>
</dbReference>
<evidence type="ECO:0000256" key="1">
    <source>
        <dbReference type="SAM" id="MobiDB-lite"/>
    </source>
</evidence>
<dbReference type="AlphaFoldDB" id="A0A8J3PRM6"/>
<dbReference type="SMART" id="SM00974">
    <property type="entry name" value="T5orf172"/>
    <property type="match status" value="1"/>
</dbReference>
<evidence type="ECO:0000313" key="3">
    <source>
        <dbReference type="EMBL" id="GIG79951.1"/>
    </source>
</evidence>
<gene>
    <name evidence="3" type="ORF">Pka01_30780</name>
</gene>
<proteinExistence type="predicted"/>
<evidence type="ECO:0000313" key="4">
    <source>
        <dbReference type="Proteomes" id="UP000630097"/>
    </source>
</evidence>
<dbReference type="Pfam" id="PF10544">
    <property type="entry name" value="T5orf172"/>
    <property type="match status" value="1"/>
</dbReference>
<reference evidence="3 4" key="1">
    <citation type="submission" date="2021-01" db="EMBL/GenBank/DDBJ databases">
        <title>Whole genome shotgun sequence of Planotetraspora kaengkrachanensis NBRC 104272.</title>
        <authorList>
            <person name="Komaki H."/>
            <person name="Tamura T."/>
        </authorList>
    </citation>
    <scope>NUCLEOTIDE SEQUENCE [LARGE SCALE GENOMIC DNA]</scope>
    <source>
        <strain evidence="3 4">NBRC 104272</strain>
    </source>
</reference>